<evidence type="ECO:0000313" key="1">
    <source>
        <dbReference type="EMBL" id="AAV52818.1"/>
    </source>
</evidence>
<dbReference type="AlphaFoldDB" id="Q4VSI5"/>
<sequence length="98" mass="11009">MYPVVCFDALWVESATTAWSATRPSICPGHPGRRPARHAGPPKLRRIVHTARPMESLNRHSRTLIKTRSRFPNDEAAVKPLWRALRNGLAKTVRAAFA</sequence>
<reference evidence="1" key="1">
    <citation type="submission" date="2004-05" db="EMBL/GenBank/DDBJ databases">
        <title>Quorum sensing and LysR-type transcriptional activator ToxR regulate toxoflavin production in Burkholderia glumae.</title>
        <authorList>
            <person name="Kim J."/>
            <person name="Kim J.-G."/>
            <person name="Kang Y."/>
            <person name="Jang J.Y."/>
            <person name="Jog G.J."/>
            <person name="Lim J.Y."/>
            <person name="Kim S."/>
            <person name="Suga H."/>
            <person name="Nagamatsu T."/>
            <person name="Hwang I."/>
        </authorList>
    </citation>
    <scope>NUCLEOTIDE SEQUENCE</scope>
    <source>
        <strain evidence="1">BGR1</strain>
    </source>
</reference>
<dbReference type="EMBL" id="AY641455">
    <property type="protein sequence ID" value="AAV52818.1"/>
    <property type="molecule type" value="Genomic_DNA"/>
</dbReference>
<name>Q4VSI5_BURGL</name>
<organism evidence="1">
    <name type="scientific">Burkholderia glumae</name>
    <name type="common">Pseudomonas glumae</name>
    <dbReference type="NCBI Taxonomy" id="337"/>
    <lineage>
        <taxon>Bacteria</taxon>
        <taxon>Pseudomonadati</taxon>
        <taxon>Pseudomonadota</taxon>
        <taxon>Betaproteobacteria</taxon>
        <taxon>Burkholderiales</taxon>
        <taxon>Burkholderiaceae</taxon>
        <taxon>Burkholderia</taxon>
    </lineage>
</organism>
<protein>
    <submittedName>
        <fullName evidence="1">Putative transposase</fullName>
    </submittedName>
</protein>
<proteinExistence type="predicted"/>
<accession>Q4VSI5</accession>